<dbReference type="EMBL" id="SRLN01000012">
    <property type="protein sequence ID" value="KAB0240955.1"/>
    <property type="molecule type" value="Genomic_DNA"/>
</dbReference>
<proteinExistence type="predicted"/>
<evidence type="ECO:0000313" key="2">
    <source>
        <dbReference type="Proteomes" id="UP000325636"/>
    </source>
</evidence>
<dbReference type="AlphaFoldDB" id="A0A5J5LU96"/>
<dbReference type="RefSeq" id="WP_150976328.1">
    <property type="nucleotide sequence ID" value="NZ_SRLN01000012.1"/>
</dbReference>
<evidence type="ECO:0000313" key="1">
    <source>
        <dbReference type="EMBL" id="KAB0240955.1"/>
    </source>
</evidence>
<reference evidence="2" key="1">
    <citation type="submission" date="2019-04" db="EMBL/GenBank/DDBJ databases">
        <title>Microviridin 1777: A Toxic Chymotrypsin Inhibitor Discovered by a Metabologenomic Approach.</title>
        <authorList>
            <person name="Sieber S."/>
            <person name="Grendelmeier S.M."/>
            <person name="Harris L.A."/>
            <person name="Mitchell D.A."/>
            <person name="Gademann K."/>
        </authorList>
    </citation>
    <scope>NUCLEOTIDE SEQUENCE [LARGE SCALE GENOMIC DNA]</scope>
    <source>
        <strain evidence="2">EAWAG127a</strain>
    </source>
</reference>
<dbReference type="Proteomes" id="UP000325636">
    <property type="component" value="Unassembled WGS sequence"/>
</dbReference>
<protein>
    <recommendedName>
        <fullName evidence="3">IS630 family transposase</fullName>
    </recommendedName>
</protein>
<name>A0A5J5LU96_MICAE</name>
<comment type="caution">
    <text evidence="1">The sequence shown here is derived from an EMBL/GenBank/DDBJ whole genome shotgun (WGS) entry which is preliminary data.</text>
</comment>
<gene>
    <name evidence="1" type="ORF">EZJ55_10635</name>
</gene>
<evidence type="ECO:0008006" key="3">
    <source>
        <dbReference type="Google" id="ProtNLM"/>
    </source>
</evidence>
<organism evidence="1 2">
    <name type="scientific">Microcystis aeruginosa EAWAG127a</name>
    <dbReference type="NCBI Taxonomy" id="2529855"/>
    <lineage>
        <taxon>Bacteria</taxon>
        <taxon>Bacillati</taxon>
        <taxon>Cyanobacteriota</taxon>
        <taxon>Cyanophyceae</taxon>
        <taxon>Oscillatoriophycideae</taxon>
        <taxon>Chroococcales</taxon>
        <taxon>Microcystaceae</taxon>
        <taxon>Microcystis</taxon>
    </lineage>
</organism>
<accession>A0A5J5LU96</accession>
<sequence>MEAELQILEEFIKTNPDYRELKRYLAVKLALSGYDYRSIQEIIGVTPGLIAKRKREFISTLI</sequence>